<evidence type="ECO:0000313" key="2">
    <source>
        <dbReference type="Proteomes" id="UP001055811"/>
    </source>
</evidence>
<evidence type="ECO:0000313" key="1">
    <source>
        <dbReference type="EMBL" id="KAI3765312.1"/>
    </source>
</evidence>
<keyword evidence="2" id="KW-1185">Reference proteome</keyword>
<proteinExistence type="predicted"/>
<sequence>MCIKSLPASLRSDIGGNKTSTPKCSFPFRYSRLSNPRPLINDVVVFAILTNCGCCSTPREPCILCWCPNLRAKLCECNKDNPYRRFYNGSNSLISVY</sequence>
<reference evidence="1 2" key="2">
    <citation type="journal article" date="2022" name="Mol. Ecol. Resour.">
        <title>The genomes of chicory, endive, great burdock and yacon provide insights into Asteraceae paleo-polyploidization history and plant inulin production.</title>
        <authorList>
            <person name="Fan W."/>
            <person name="Wang S."/>
            <person name="Wang H."/>
            <person name="Wang A."/>
            <person name="Jiang F."/>
            <person name="Liu H."/>
            <person name="Zhao H."/>
            <person name="Xu D."/>
            <person name="Zhang Y."/>
        </authorList>
    </citation>
    <scope>NUCLEOTIDE SEQUENCE [LARGE SCALE GENOMIC DNA]</scope>
    <source>
        <strain evidence="2">cv. Punajuju</strain>
        <tissue evidence="1">Leaves</tissue>
    </source>
</reference>
<organism evidence="1 2">
    <name type="scientific">Cichorium intybus</name>
    <name type="common">Chicory</name>
    <dbReference type="NCBI Taxonomy" id="13427"/>
    <lineage>
        <taxon>Eukaryota</taxon>
        <taxon>Viridiplantae</taxon>
        <taxon>Streptophyta</taxon>
        <taxon>Embryophyta</taxon>
        <taxon>Tracheophyta</taxon>
        <taxon>Spermatophyta</taxon>
        <taxon>Magnoliopsida</taxon>
        <taxon>eudicotyledons</taxon>
        <taxon>Gunneridae</taxon>
        <taxon>Pentapetalae</taxon>
        <taxon>asterids</taxon>
        <taxon>campanulids</taxon>
        <taxon>Asterales</taxon>
        <taxon>Asteraceae</taxon>
        <taxon>Cichorioideae</taxon>
        <taxon>Cichorieae</taxon>
        <taxon>Cichoriinae</taxon>
        <taxon>Cichorium</taxon>
    </lineage>
</organism>
<reference evidence="2" key="1">
    <citation type="journal article" date="2022" name="Mol. Ecol. Resour.">
        <title>The genomes of chicory, endive, great burdock and yacon provide insights into Asteraceae palaeo-polyploidization history and plant inulin production.</title>
        <authorList>
            <person name="Fan W."/>
            <person name="Wang S."/>
            <person name="Wang H."/>
            <person name="Wang A."/>
            <person name="Jiang F."/>
            <person name="Liu H."/>
            <person name="Zhao H."/>
            <person name="Xu D."/>
            <person name="Zhang Y."/>
        </authorList>
    </citation>
    <scope>NUCLEOTIDE SEQUENCE [LARGE SCALE GENOMIC DNA]</scope>
    <source>
        <strain evidence="2">cv. Punajuju</strain>
    </source>
</reference>
<name>A0ACB9F3U1_CICIN</name>
<protein>
    <submittedName>
        <fullName evidence="1">Uncharacterized protein</fullName>
    </submittedName>
</protein>
<gene>
    <name evidence="1" type="ORF">L2E82_15342</name>
</gene>
<dbReference type="EMBL" id="CM042011">
    <property type="protein sequence ID" value="KAI3765312.1"/>
    <property type="molecule type" value="Genomic_DNA"/>
</dbReference>
<dbReference type="Proteomes" id="UP001055811">
    <property type="component" value="Linkage Group LG03"/>
</dbReference>
<comment type="caution">
    <text evidence="1">The sequence shown here is derived from an EMBL/GenBank/DDBJ whole genome shotgun (WGS) entry which is preliminary data.</text>
</comment>
<accession>A0ACB9F3U1</accession>